<dbReference type="Proteomes" id="UP000557217">
    <property type="component" value="Unassembled WGS sequence"/>
</dbReference>
<feature type="domain" description="Spore coat protein X/V" evidence="1">
    <location>
        <begin position="105"/>
        <end position="162"/>
    </location>
</feature>
<evidence type="ECO:0000313" key="2">
    <source>
        <dbReference type="EMBL" id="MBB5149776.1"/>
    </source>
</evidence>
<comment type="caution">
    <text evidence="2">The sequence shown here is derived from an EMBL/GenBank/DDBJ whole genome shotgun (WGS) entry which is preliminary data.</text>
</comment>
<feature type="domain" description="Spore coat protein X/V" evidence="1">
    <location>
        <begin position="46"/>
        <end position="97"/>
    </location>
</feature>
<gene>
    <name evidence="2" type="ORF">HNR36_002168</name>
</gene>
<dbReference type="GO" id="GO:0030435">
    <property type="term" value="P:sporulation resulting in formation of a cellular spore"/>
    <property type="evidence" value="ECO:0007669"/>
    <property type="project" value="InterPro"/>
</dbReference>
<keyword evidence="3" id="KW-1185">Reference proteome</keyword>
<dbReference type="GO" id="GO:0031160">
    <property type="term" value="C:spore wall"/>
    <property type="evidence" value="ECO:0007669"/>
    <property type="project" value="InterPro"/>
</dbReference>
<reference evidence="2 3" key="1">
    <citation type="submission" date="2020-08" db="EMBL/GenBank/DDBJ databases">
        <title>Genomic Encyclopedia of Type Strains, Phase IV (KMG-IV): sequencing the most valuable type-strain genomes for metagenomic binning, comparative biology and taxonomic classification.</title>
        <authorList>
            <person name="Goeker M."/>
        </authorList>
    </citation>
    <scope>NUCLEOTIDE SEQUENCE [LARGE SCALE GENOMIC DNA]</scope>
    <source>
        <strain evidence="2 3">DSM 10633</strain>
    </source>
</reference>
<dbReference type="EMBL" id="JACHGZ010000028">
    <property type="protein sequence ID" value="MBB5149776.1"/>
    <property type="molecule type" value="Genomic_DNA"/>
</dbReference>
<keyword evidence="2" id="KW-0946">Virion</keyword>
<name>A0A840Q433_URETH</name>
<accession>A0A840Q433</accession>
<organism evidence="2 3">
    <name type="scientific">Ureibacillus thermosphaericus</name>
    <dbReference type="NCBI Taxonomy" id="51173"/>
    <lineage>
        <taxon>Bacteria</taxon>
        <taxon>Bacillati</taxon>
        <taxon>Bacillota</taxon>
        <taxon>Bacilli</taxon>
        <taxon>Bacillales</taxon>
        <taxon>Caryophanaceae</taxon>
        <taxon>Ureibacillus</taxon>
    </lineage>
</organism>
<dbReference type="Pfam" id="PF07552">
    <property type="entry name" value="Coat_X"/>
    <property type="match status" value="2"/>
</dbReference>
<evidence type="ECO:0000313" key="3">
    <source>
        <dbReference type="Proteomes" id="UP000557217"/>
    </source>
</evidence>
<protein>
    <submittedName>
        <fullName evidence="2">Spore coat protein X</fullName>
    </submittedName>
</protein>
<evidence type="ECO:0000259" key="1">
    <source>
        <dbReference type="Pfam" id="PF07552"/>
    </source>
</evidence>
<proteinExistence type="predicted"/>
<sequence length="163" mass="18121">MGNSKVWRGNMPSVEGIDMTRRNEHRRWSALDPSSAHPLDRDMNNLEGAIENIQESYEQIIVIDSADVEITTTDTQAALSLQVALQAAISLVISISIGGSSRDAERITQELIANVKSKQINRQQTYVENSRGVRITTTDNDLIVNIQLLLQILIALLVRIDVL</sequence>
<dbReference type="InterPro" id="IPR011428">
    <property type="entry name" value="Spore_coat_X/V"/>
</dbReference>
<dbReference type="AlphaFoldDB" id="A0A840Q433"/>
<keyword evidence="2" id="KW-0167">Capsid protein</keyword>